<dbReference type="GeneID" id="38781285"/>
<gene>
    <name evidence="2" type="ORF">SCP_0603470</name>
</gene>
<evidence type="ECO:0000256" key="1">
    <source>
        <dbReference type="SAM" id="MobiDB-lite"/>
    </source>
</evidence>
<evidence type="ECO:0000313" key="3">
    <source>
        <dbReference type="Proteomes" id="UP000287166"/>
    </source>
</evidence>
<sequence length="194" mass="21761">MPPRAKGSEGRSNAPVLPTITATRPSLETQREPPERVTVDPSKLGHNAAVKAKGAPKREQKATLRNELFKEIGIEAWFKENAIPYDFTPTKKSSRNNFLTASNVSQSQLEKVYRWTFFKGRAGESAPLRLVMDNIEAILLDRKSHCVFALMSGCKIPPWIRGITRTWATPHSSAYQPPSWVTKLQVYLSLCDPL</sequence>
<dbReference type="EMBL" id="BFAD01000006">
    <property type="protein sequence ID" value="GBE84368.1"/>
    <property type="molecule type" value="Genomic_DNA"/>
</dbReference>
<name>A0A401GQ75_9APHY</name>
<feature type="compositionally biased region" description="Basic and acidic residues" evidence="1">
    <location>
        <begin position="29"/>
        <end position="38"/>
    </location>
</feature>
<keyword evidence="3" id="KW-1185">Reference proteome</keyword>
<feature type="region of interest" description="Disordered" evidence="1">
    <location>
        <begin position="1"/>
        <end position="57"/>
    </location>
</feature>
<organism evidence="2 3">
    <name type="scientific">Sparassis crispa</name>
    <dbReference type="NCBI Taxonomy" id="139825"/>
    <lineage>
        <taxon>Eukaryota</taxon>
        <taxon>Fungi</taxon>
        <taxon>Dikarya</taxon>
        <taxon>Basidiomycota</taxon>
        <taxon>Agaricomycotina</taxon>
        <taxon>Agaricomycetes</taxon>
        <taxon>Polyporales</taxon>
        <taxon>Sparassidaceae</taxon>
        <taxon>Sparassis</taxon>
    </lineage>
</organism>
<dbReference type="Proteomes" id="UP000287166">
    <property type="component" value="Unassembled WGS sequence"/>
</dbReference>
<proteinExistence type="predicted"/>
<dbReference type="AlphaFoldDB" id="A0A401GQ75"/>
<reference evidence="2 3" key="1">
    <citation type="journal article" date="2018" name="Sci. Rep.">
        <title>Genome sequence of the cauliflower mushroom Sparassis crispa (Hanabiratake) and its association with beneficial usage.</title>
        <authorList>
            <person name="Kiyama R."/>
            <person name="Furutani Y."/>
            <person name="Kawaguchi K."/>
            <person name="Nakanishi T."/>
        </authorList>
    </citation>
    <scope>NUCLEOTIDE SEQUENCE [LARGE SCALE GENOMIC DNA]</scope>
</reference>
<comment type="caution">
    <text evidence="2">The sequence shown here is derived from an EMBL/GenBank/DDBJ whole genome shotgun (WGS) entry which is preliminary data.</text>
</comment>
<dbReference type="RefSeq" id="XP_027615281.1">
    <property type="nucleotide sequence ID" value="XM_027759480.1"/>
</dbReference>
<protein>
    <submittedName>
        <fullName evidence="2">Uncharacterized protein</fullName>
    </submittedName>
</protein>
<evidence type="ECO:0000313" key="2">
    <source>
        <dbReference type="EMBL" id="GBE84368.1"/>
    </source>
</evidence>
<accession>A0A401GQ75</accession>
<dbReference type="InParanoid" id="A0A401GQ75"/>